<keyword evidence="2" id="KW-1133">Transmembrane helix</keyword>
<feature type="transmembrane region" description="Helical" evidence="2">
    <location>
        <begin position="61"/>
        <end position="82"/>
    </location>
</feature>
<dbReference type="InterPro" id="IPR003425">
    <property type="entry name" value="CCB3/YggT"/>
</dbReference>
<protein>
    <submittedName>
        <fullName evidence="3">YggT family protein</fullName>
    </submittedName>
</protein>
<dbReference type="AlphaFoldDB" id="A0A6N4RA28"/>
<keyword evidence="2" id="KW-0472">Membrane</keyword>
<reference evidence="3 4" key="1">
    <citation type="journal article" date="2017" name="Nat. Commun.">
        <title>In situ click chemistry generation of cyclooxygenase-2 inhibitors.</title>
        <authorList>
            <person name="Bhardwaj A."/>
            <person name="Kaur J."/>
            <person name="Wuest M."/>
            <person name="Wuest F."/>
        </authorList>
    </citation>
    <scope>NUCLEOTIDE SEQUENCE [LARGE SCALE GENOMIC DNA]</scope>
    <source>
        <strain evidence="3">S2_018_000_R2_106</strain>
    </source>
</reference>
<dbReference type="PANTHER" id="PTHR33219:SF14">
    <property type="entry name" value="PROTEIN COFACTOR ASSEMBLY OF COMPLEX C SUBUNIT B CCB3, CHLOROPLASTIC-RELATED"/>
    <property type="match status" value="1"/>
</dbReference>
<evidence type="ECO:0000256" key="2">
    <source>
        <dbReference type="SAM" id="Phobius"/>
    </source>
</evidence>
<sequence length="99" mass="10938">MYAIAYPLLAAVNIIDSLLLIYMCIIIAVAIFSWVNPDPLNPLVRILRNITEPVLEKLRPYVPLIGGLDLTPVVLIVAIVFIRNGILKVISTFAASMIH</sequence>
<name>A0A6N4RA28_BLAVI</name>
<accession>A0A6N4RA28</accession>
<dbReference type="Pfam" id="PF02325">
    <property type="entry name" value="CCB3_YggT"/>
    <property type="match status" value="1"/>
</dbReference>
<evidence type="ECO:0000313" key="3">
    <source>
        <dbReference type="EMBL" id="TKW60917.1"/>
    </source>
</evidence>
<dbReference type="Proteomes" id="UP000320948">
    <property type="component" value="Unassembled WGS sequence"/>
</dbReference>
<dbReference type="PANTHER" id="PTHR33219">
    <property type="entry name" value="YLMG HOMOLOG PROTEIN 2, CHLOROPLASTIC"/>
    <property type="match status" value="1"/>
</dbReference>
<keyword evidence="2" id="KW-0812">Transmembrane</keyword>
<comment type="caution">
    <text evidence="3">The sequence shown here is derived from an EMBL/GenBank/DDBJ whole genome shotgun (WGS) entry which is preliminary data.</text>
</comment>
<evidence type="ECO:0000256" key="1">
    <source>
        <dbReference type="ARBA" id="ARBA00010894"/>
    </source>
</evidence>
<organism evidence="3 4">
    <name type="scientific">Blastochloris viridis</name>
    <name type="common">Rhodopseudomonas viridis</name>
    <dbReference type="NCBI Taxonomy" id="1079"/>
    <lineage>
        <taxon>Bacteria</taxon>
        <taxon>Pseudomonadati</taxon>
        <taxon>Pseudomonadota</taxon>
        <taxon>Alphaproteobacteria</taxon>
        <taxon>Hyphomicrobiales</taxon>
        <taxon>Blastochloridaceae</taxon>
        <taxon>Blastochloris</taxon>
    </lineage>
</organism>
<proteinExistence type="inferred from homology"/>
<evidence type="ECO:0000313" key="4">
    <source>
        <dbReference type="Proteomes" id="UP000320948"/>
    </source>
</evidence>
<dbReference type="EMBL" id="VAFM01000002">
    <property type="protein sequence ID" value="TKW60917.1"/>
    <property type="molecule type" value="Genomic_DNA"/>
</dbReference>
<gene>
    <name evidence="3" type="ORF">DI628_08510</name>
</gene>
<feature type="transmembrane region" description="Helical" evidence="2">
    <location>
        <begin position="12"/>
        <end position="35"/>
    </location>
</feature>
<comment type="similarity">
    <text evidence="1">Belongs to the YggT family.</text>
</comment>
<dbReference type="GO" id="GO:0016020">
    <property type="term" value="C:membrane"/>
    <property type="evidence" value="ECO:0007669"/>
    <property type="project" value="InterPro"/>
</dbReference>